<comment type="caution">
    <text evidence="1">The sequence shown here is derived from an EMBL/GenBank/DDBJ whole genome shotgun (WGS) entry which is preliminary data.</text>
</comment>
<protein>
    <submittedName>
        <fullName evidence="1">Uncharacterized protein</fullName>
    </submittedName>
</protein>
<accession>A0A0F9T7Z7</accession>
<gene>
    <name evidence="1" type="ORF">LCGC14_0382780</name>
</gene>
<organism evidence="1">
    <name type="scientific">marine sediment metagenome</name>
    <dbReference type="NCBI Taxonomy" id="412755"/>
    <lineage>
        <taxon>unclassified sequences</taxon>
        <taxon>metagenomes</taxon>
        <taxon>ecological metagenomes</taxon>
    </lineage>
</organism>
<evidence type="ECO:0000313" key="1">
    <source>
        <dbReference type="EMBL" id="KKN75279.1"/>
    </source>
</evidence>
<dbReference type="AlphaFoldDB" id="A0A0F9T7Z7"/>
<name>A0A0F9T7Z7_9ZZZZ</name>
<proteinExistence type="predicted"/>
<reference evidence="1" key="1">
    <citation type="journal article" date="2015" name="Nature">
        <title>Complex archaea that bridge the gap between prokaryotes and eukaryotes.</title>
        <authorList>
            <person name="Spang A."/>
            <person name="Saw J.H."/>
            <person name="Jorgensen S.L."/>
            <person name="Zaremba-Niedzwiedzka K."/>
            <person name="Martijn J."/>
            <person name="Lind A.E."/>
            <person name="van Eijk R."/>
            <person name="Schleper C."/>
            <person name="Guy L."/>
            <person name="Ettema T.J."/>
        </authorList>
    </citation>
    <scope>NUCLEOTIDE SEQUENCE</scope>
</reference>
<dbReference type="EMBL" id="LAZR01000313">
    <property type="protein sequence ID" value="KKN75279.1"/>
    <property type="molecule type" value="Genomic_DNA"/>
</dbReference>
<sequence length="149" mass="15185">MIDIIRGAGGIRGPVRKTITYAAGGTGANATETDIFTVTGDVIVVALVAFCTTNLDQSAGTPTLELGVNNDTNLFVAATTATAIDADDFWVDASPTEVGGVALPAAFKDIVVTDNISCTVGGTNNISAGVIEYTVYWLPISSNGNVVAN</sequence>